<dbReference type="PANTHER" id="PTHR30413">
    <property type="entry name" value="INNER MEMBRANE TRANSPORT PERMEASE"/>
    <property type="match status" value="1"/>
</dbReference>
<dbReference type="RefSeq" id="WP_068277978.1">
    <property type="nucleotide sequence ID" value="NZ_LQZG01000005.1"/>
</dbReference>
<comment type="caution">
    <text evidence="10">The sequence shown here is derived from an EMBL/GenBank/DDBJ whole genome shotgun (WGS) entry which is preliminary data.</text>
</comment>
<gene>
    <name evidence="10" type="ORF">AWH69_15280</name>
</gene>
<protein>
    <submittedName>
        <fullName evidence="10">ABC transporter</fullName>
    </submittedName>
</protein>
<evidence type="ECO:0000256" key="7">
    <source>
        <dbReference type="ARBA" id="ARBA00023136"/>
    </source>
</evidence>
<dbReference type="AlphaFoldDB" id="A0A176Q9B4"/>
<dbReference type="InterPro" id="IPR013525">
    <property type="entry name" value="ABC2_TM"/>
</dbReference>
<dbReference type="Pfam" id="PF01061">
    <property type="entry name" value="ABC2_membrane"/>
    <property type="match status" value="1"/>
</dbReference>
<keyword evidence="6 8" id="KW-1133">Transmembrane helix</keyword>
<evidence type="ECO:0000256" key="6">
    <source>
        <dbReference type="ARBA" id="ARBA00022989"/>
    </source>
</evidence>
<keyword evidence="7 8" id="KW-0472">Membrane</keyword>
<organism evidence="10 11">
    <name type="scientific">Janibacter melonis</name>
    <dbReference type="NCBI Taxonomy" id="262209"/>
    <lineage>
        <taxon>Bacteria</taxon>
        <taxon>Bacillati</taxon>
        <taxon>Actinomycetota</taxon>
        <taxon>Actinomycetes</taxon>
        <taxon>Micrococcales</taxon>
        <taxon>Intrasporangiaceae</taxon>
        <taxon>Janibacter</taxon>
    </lineage>
</organism>
<comment type="subcellular location">
    <subcellularLocation>
        <location evidence="1">Cell inner membrane</location>
        <topology evidence="1">Multi-pass membrane protein</topology>
    </subcellularLocation>
</comment>
<evidence type="ECO:0000313" key="10">
    <source>
        <dbReference type="EMBL" id="OAB86252.1"/>
    </source>
</evidence>
<feature type="domain" description="ABC-2 type transporter transmembrane" evidence="9">
    <location>
        <begin position="76"/>
        <end position="255"/>
    </location>
</feature>
<keyword evidence="3" id="KW-0813">Transport</keyword>
<evidence type="ECO:0000313" key="11">
    <source>
        <dbReference type="Proteomes" id="UP000076976"/>
    </source>
</evidence>
<dbReference type="GO" id="GO:0005886">
    <property type="term" value="C:plasma membrane"/>
    <property type="evidence" value="ECO:0007669"/>
    <property type="project" value="UniProtKB-SubCell"/>
</dbReference>
<evidence type="ECO:0000256" key="3">
    <source>
        <dbReference type="ARBA" id="ARBA00022448"/>
    </source>
</evidence>
<keyword evidence="4" id="KW-1003">Cell membrane</keyword>
<feature type="transmembrane region" description="Helical" evidence="8">
    <location>
        <begin position="175"/>
        <end position="194"/>
    </location>
</feature>
<feature type="transmembrane region" description="Helical" evidence="8">
    <location>
        <begin position="142"/>
        <end position="163"/>
    </location>
</feature>
<evidence type="ECO:0000256" key="8">
    <source>
        <dbReference type="SAM" id="Phobius"/>
    </source>
</evidence>
<keyword evidence="11" id="KW-1185">Reference proteome</keyword>
<feature type="transmembrane region" description="Helical" evidence="8">
    <location>
        <begin position="95"/>
        <end position="121"/>
    </location>
</feature>
<accession>A0A176Q9B4</accession>
<dbReference type="EMBL" id="LQZG01000005">
    <property type="protein sequence ID" value="OAB86252.1"/>
    <property type="molecule type" value="Genomic_DNA"/>
</dbReference>
<feature type="transmembrane region" description="Helical" evidence="8">
    <location>
        <begin position="265"/>
        <end position="285"/>
    </location>
</feature>
<evidence type="ECO:0000256" key="5">
    <source>
        <dbReference type="ARBA" id="ARBA00022692"/>
    </source>
</evidence>
<evidence type="ECO:0000256" key="2">
    <source>
        <dbReference type="ARBA" id="ARBA00007783"/>
    </source>
</evidence>
<dbReference type="GO" id="GO:0015920">
    <property type="term" value="P:lipopolysaccharide transport"/>
    <property type="evidence" value="ECO:0007669"/>
    <property type="project" value="TreeGrafter"/>
</dbReference>
<name>A0A176Q9B4_9MICO</name>
<dbReference type="STRING" id="262209.AWH69_15280"/>
<keyword evidence="5 8" id="KW-0812">Transmembrane</keyword>
<proteinExistence type="inferred from homology"/>
<dbReference type="GO" id="GO:0140359">
    <property type="term" value="F:ABC-type transporter activity"/>
    <property type="evidence" value="ECO:0007669"/>
    <property type="project" value="InterPro"/>
</dbReference>
<evidence type="ECO:0000256" key="4">
    <source>
        <dbReference type="ARBA" id="ARBA00022475"/>
    </source>
</evidence>
<dbReference type="PANTHER" id="PTHR30413:SF8">
    <property type="entry name" value="TRANSPORT PERMEASE PROTEIN"/>
    <property type="match status" value="1"/>
</dbReference>
<reference evidence="10 11" key="1">
    <citation type="submission" date="2016-01" db="EMBL/GenBank/DDBJ databases">
        <title>Janibacter melonis strain CD11_4 genome sequencing and assembly.</title>
        <authorList>
            <person name="Nair G.R."/>
            <person name="Kaur G."/>
            <person name="Chander A.M."/>
            <person name="Mayilraj S."/>
        </authorList>
    </citation>
    <scope>NUCLEOTIDE SEQUENCE [LARGE SCALE GENOMIC DNA]</scope>
    <source>
        <strain evidence="10 11">CD11-4</strain>
    </source>
</reference>
<comment type="similarity">
    <text evidence="2">Belongs to the ABC-2 integral membrane protein family.</text>
</comment>
<feature type="transmembrane region" description="Helical" evidence="8">
    <location>
        <begin position="67"/>
        <end position="89"/>
    </location>
</feature>
<sequence length="294" mass="32506">MTAADPATSPRTSTTYVDVSDLHPVGVRPPLGRYVADLWRRRSFVVADSRARTFTSNRDMLLGNAWLVGKPLLDGATYFVIFGLLFGAREGIENFIGFLLIGVFLFGYSSRSLTTGIGSVVAGRSLIRTFSFPRAAIPVATWLRETFTSLPTVLTLIVLVLAIPPRAPVTMTWLLFPVVLVLQAAFNLGLTLYAARFGSLIPDSKVFVGAFSRLWMYGSGVMFSIERLTAGHPRVMAICEINPLYCVLELARDTLLYGTPGDLKLWLVLGVWAVVTPLLGFVYFWHGEEQYSRE</sequence>
<evidence type="ECO:0000256" key="1">
    <source>
        <dbReference type="ARBA" id="ARBA00004429"/>
    </source>
</evidence>
<dbReference type="Proteomes" id="UP000076976">
    <property type="component" value="Unassembled WGS sequence"/>
</dbReference>
<evidence type="ECO:0000259" key="9">
    <source>
        <dbReference type="Pfam" id="PF01061"/>
    </source>
</evidence>